<dbReference type="RefSeq" id="WP_075852181.1">
    <property type="nucleotide sequence ID" value="NZ_FMAC01000002.1"/>
</dbReference>
<dbReference type="GO" id="GO:0004252">
    <property type="term" value="F:serine-type endopeptidase activity"/>
    <property type="evidence" value="ECO:0007669"/>
    <property type="project" value="InterPro"/>
</dbReference>
<evidence type="ECO:0000313" key="2">
    <source>
        <dbReference type="EMBL" id="SCB15093.1"/>
    </source>
</evidence>
<dbReference type="GO" id="GO:0070012">
    <property type="term" value="F:oligopeptidase activity"/>
    <property type="evidence" value="ECO:0007669"/>
    <property type="project" value="TreeGrafter"/>
</dbReference>
<keyword evidence="3" id="KW-1185">Reference proteome</keyword>
<dbReference type="Gene3D" id="2.130.10.120">
    <property type="entry name" value="Prolyl oligopeptidase, N-terminal domain"/>
    <property type="match status" value="1"/>
</dbReference>
<name>A0A1C3UHW7_9HYPH</name>
<dbReference type="AlphaFoldDB" id="A0A1C3UHW7"/>
<dbReference type="Proteomes" id="UP000186228">
    <property type="component" value="Unassembled WGS sequence"/>
</dbReference>
<dbReference type="InterPro" id="IPR029058">
    <property type="entry name" value="AB_hydrolase_fold"/>
</dbReference>
<protein>
    <submittedName>
        <fullName evidence="2">Prolyl oligopeptidase</fullName>
    </submittedName>
</protein>
<feature type="domain" description="Peptidase S9 prolyl oligopeptidase catalytic" evidence="1">
    <location>
        <begin position="477"/>
        <end position="680"/>
    </location>
</feature>
<reference evidence="3" key="1">
    <citation type="submission" date="2016-08" db="EMBL/GenBank/DDBJ databases">
        <authorList>
            <person name="Varghese N."/>
            <person name="Submissions Spin"/>
        </authorList>
    </citation>
    <scope>NUCLEOTIDE SEQUENCE [LARGE SCALE GENOMIC DNA]</scope>
    <source>
        <strain evidence="3">CCBAU 57015</strain>
    </source>
</reference>
<dbReference type="Gene3D" id="3.40.50.1820">
    <property type="entry name" value="alpha/beta hydrolase"/>
    <property type="match status" value="1"/>
</dbReference>
<dbReference type="PANTHER" id="PTHR42881">
    <property type="entry name" value="PROLYL ENDOPEPTIDASE"/>
    <property type="match status" value="1"/>
</dbReference>
<dbReference type="PANTHER" id="PTHR42881:SF13">
    <property type="entry name" value="PROLYL ENDOPEPTIDASE"/>
    <property type="match status" value="1"/>
</dbReference>
<dbReference type="PRINTS" id="PR00862">
    <property type="entry name" value="PROLIGOPTASE"/>
</dbReference>
<dbReference type="SUPFAM" id="SSF53474">
    <property type="entry name" value="alpha/beta-Hydrolases"/>
    <property type="match status" value="1"/>
</dbReference>
<organism evidence="2 3">
    <name type="scientific">Rhizobium hainanense</name>
    <dbReference type="NCBI Taxonomy" id="52131"/>
    <lineage>
        <taxon>Bacteria</taxon>
        <taxon>Pseudomonadati</taxon>
        <taxon>Pseudomonadota</taxon>
        <taxon>Alphaproteobacteria</taxon>
        <taxon>Hyphomicrobiales</taxon>
        <taxon>Rhizobiaceae</taxon>
        <taxon>Rhizobium/Agrobacterium group</taxon>
        <taxon>Rhizobium</taxon>
    </lineage>
</organism>
<dbReference type="InterPro" id="IPR051167">
    <property type="entry name" value="Prolyl_oligopep/macrocyclase"/>
</dbReference>
<dbReference type="STRING" id="52131.GA0061100_102293"/>
<dbReference type="Pfam" id="PF00326">
    <property type="entry name" value="Peptidase_S9"/>
    <property type="match status" value="1"/>
</dbReference>
<dbReference type="EMBL" id="FMAC01000002">
    <property type="protein sequence ID" value="SCB15093.1"/>
    <property type="molecule type" value="Genomic_DNA"/>
</dbReference>
<dbReference type="SUPFAM" id="SSF50993">
    <property type="entry name" value="Peptidase/esterase 'gauge' domain"/>
    <property type="match status" value="1"/>
</dbReference>
<dbReference type="GO" id="GO:0005829">
    <property type="term" value="C:cytosol"/>
    <property type="evidence" value="ECO:0007669"/>
    <property type="project" value="TreeGrafter"/>
</dbReference>
<dbReference type="GO" id="GO:0006508">
    <property type="term" value="P:proteolysis"/>
    <property type="evidence" value="ECO:0007669"/>
    <property type="project" value="InterPro"/>
</dbReference>
<dbReference type="OrthoDB" id="9801421at2"/>
<dbReference type="InterPro" id="IPR002470">
    <property type="entry name" value="Peptidase_S9A"/>
</dbReference>
<proteinExistence type="predicted"/>
<evidence type="ECO:0000259" key="1">
    <source>
        <dbReference type="Pfam" id="PF00326"/>
    </source>
</evidence>
<accession>A0A1C3UHW7</accession>
<sequence length="686" mass="76461">MHLHLERDDDPQTLQFVAKMDADSERLLKTPEFEADRIAIKEMIEREDRLIATTRRGNWLFDFHRSADHPLGRWYRLPADLAPLPDAPWEPIFDLDAFCAQEDRKWLWRGAITCPWEPTRVLLCLSDGGSDPIRLLEFDCETKSIVEGGFDTPAVRSHATWLSRDEIAYFGSIDRESSTRSGWPRVGRRLKRGQSPADAPVLYAAEDSDIYGSCSIFDPQLADLAAEGEARPIRIFSAGHEIGSASHFIEDRDGSLRQIDLPDDIEFGFNHSHLVWLAKTDERIPAGSLALQPLPREPGTAGADARRILFSPNERQSVSQFLLMREWCVFIVSDNMRSHLFVLDLTKADAEIREITLPEDVQTVSAAPLYSDLHLGDDTLQVYGAGFLQPPSSYRLDLSDRGAPLELKHIASSPTYFDNEGMTSILLEAVSEDGTRVPYHIVLPKTWTKGELPVLMYGYGGFDIALGPYYSGVIGRWLEQGNAYVMAYIRGGGEFGPNWHRTAKGHGRHKAFADFAAVARDLVARGYTKPARIAGNGGSNGGLLTGVMTTRYPRDFGAIWCEVPVLDMTRFHVFPAGKAWIDEYGDPDNPADLEYLQSYSPLHNVKPASEAPYPSIYIESSSNDDRVHPSHARRFAAQLEALGHHPLFHEFGSGGHGGDGASTERATRTALGYSFLRETIVKGKSF</sequence>
<dbReference type="InterPro" id="IPR001375">
    <property type="entry name" value="Peptidase_S9_cat"/>
</dbReference>
<evidence type="ECO:0000313" key="3">
    <source>
        <dbReference type="Proteomes" id="UP000186228"/>
    </source>
</evidence>
<gene>
    <name evidence="2" type="ORF">GA0061100_102293</name>
</gene>